<gene>
    <name evidence="1" type="ORF">Golob_025306</name>
</gene>
<sequence length="30" mass="3282">MITVGGGENLLKVVVIMSNENFVKESSKEE</sequence>
<comment type="caution">
    <text evidence="1">The sequence shown here is derived from an EMBL/GenBank/DDBJ whole genome shotgun (WGS) entry which is preliminary data.</text>
</comment>
<keyword evidence="2" id="KW-1185">Reference proteome</keyword>
<protein>
    <submittedName>
        <fullName evidence="1">Uncharacterized protein</fullName>
    </submittedName>
</protein>
<reference evidence="1 2" key="1">
    <citation type="journal article" date="2019" name="Genome Biol. Evol.">
        <title>Insights into the evolution of the New World diploid cottons (Gossypium, subgenus Houzingenia) based on genome sequencing.</title>
        <authorList>
            <person name="Grover C.E."/>
            <person name="Arick M.A. 2nd"/>
            <person name="Thrash A."/>
            <person name="Conover J.L."/>
            <person name="Sanders W.S."/>
            <person name="Peterson D.G."/>
            <person name="Frelichowski J.E."/>
            <person name="Scheffler J.A."/>
            <person name="Scheffler B.E."/>
            <person name="Wendel J.F."/>
        </authorList>
    </citation>
    <scope>NUCLEOTIDE SEQUENCE [LARGE SCALE GENOMIC DNA]</scope>
    <source>
        <strain evidence="1">157</strain>
        <tissue evidence="1">Leaf</tissue>
    </source>
</reference>
<evidence type="ECO:0000313" key="2">
    <source>
        <dbReference type="Proteomes" id="UP000593572"/>
    </source>
</evidence>
<organism evidence="1 2">
    <name type="scientific">Gossypium lobatum</name>
    <dbReference type="NCBI Taxonomy" id="34289"/>
    <lineage>
        <taxon>Eukaryota</taxon>
        <taxon>Viridiplantae</taxon>
        <taxon>Streptophyta</taxon>
        <taxon>Embryophyta</taxon>
        <taxon>Tracheophyta</taxon>
        <taxon>Spermatophyta</taxon>
        <taxon>Magnoliopsida</taxon>
        <taxon>eudicotyledons</taxon>
        <taxon>Gunneridae</taxon>
        <taxon>Pentapetalae</taxon>
        <taxon>rosids</taxon>
        <taxon>malvids</taxon>
        <taxon>Malvales</taxon>
        <taxon>Malvaceae</taxon>
        <taxon>Malvoideae</taxon>
        <taxon>Gossypium</taxon>
    </lineage>
</organism>
<proteinExistence type="predicted"/>
<accession>A0A7J8NIW6</accession>
<dbReference type="AlphaFoldDB" id="A0A7J8NIW6"/>
<evidence type="ECO:0000313" key="1">
    <source>
        <dbReference type="EMBL" id="MBA0576938.1"/>
    </source>
</evidence>
<name>A0A7J8NIW6_9ROSI</name>
<dbReference type="Proteomes" id="UP000593572">
    <property type="component" value="Unassembled WGS sequence"/>
</dbReference>
<dbReference type="EMBL" id="JABEZX010352275">
    <property type="protein sequence ID" value="MBA0576938.1"/>
    <property type="molecule type" value="Genomic_DNA"/>
</dbReference>